<dbReference type="AlphaFoldDB" id="A0A9D9N3K1"/>
<name>A0A9D9N3K1_9BACT</name>
<proteinExistence type="predicted"/>
<gene>
    <name evidence="1" type="ORF">IAA73_00895</name>
</gene>
<comment type="caution">
    <text evidence="1">The sequence shown here is derived from an EMBL/GenBank/DDBJ whole genome shotgun (WGS) entry which is preliminary data.</text>
</comment>
<protein>
    <submittedName>
        <fullName evidence="1">Uncharacterized protein</fullName>
    </submittedName>
</protein>
<evidence type="ECO:0000313" key="2">
    <source>
        <dbReference type="Proteomes" id="UP000823641"/>
    </source>
</evidence>
<dbReference type="Proteomes" id="UP000823641">
    <property type="component" value="Unassembled WGS sequence"/>
</dbReference>
<organism evidence="1 2">
    <name type="scientific">Candidatus Gallipaludibacter merdavium</name>
    <dbReference type="NCBI Taxonomy" id="2840839"/>
    <lineage>
        <taxon>Bacteria</taxon>
        <taxon>Pseudomonadati</taxon>
        <taxon>Bacteroidota</taxon>
        <taxon>Bacteroidia</taxon>
        <taxon>Bacteroidales</taxon>
        <taxon>Candidatus Gallipaludibacter</taxon>
    </lineage>
</organism>
<dbReference type="EMBL" id="JADIMG010000004">
    <property type="protein sequence ID" value="MBO8458883.1"/>
    <property type="molecule type" value="Genomic_DNA"/>
</dbReference>
<accession>A0A9D9N3K1</accession>
<sequence>MENIEYLNRYERQLTELLLREVTRRRYLDGQLLHSDDLDEKWHQIAPDYVSDAVPQIAEYPSVALAWAGYVGMALAAYWDEDWQRYSRNPNLYLYLRNKQGFDLLDEYVLYKVLKLPEGGMEASSLEDLMRSCAHLTLDLIRHEQIEPQSVLAFHVYARSIKVIFRIGVAVELKRRRYKYEKISLEKN</sequence>
<reference evidence="1" key="2">
    <citation type="journal article" date="2021" name="PeerJ">
        <title>Extensive microbial diversity within the chicken gut microbiome revealed by metagenomics and culture.</title>
        <authorList>
            <person name="Gilroy R."/>
            <person name="Ravi A."/>
            <person name="Getino M."/>
            <person name="Pursley I."/>
            <person name="Horton D.L."/>
            <person name="Alikhan N.F."/>
            <person name="Baker D."/>
            <person name="Gharbi K."/>
            <person name="Hall N."/>
            <person name="Watson M."/>
            <person name="Adriaenssens E.M."/>
            <person name="Foster-Nyarko E."/>
            <person name="Jarju S."/>
            <person name="Secka A."/>
            <person name="Antonio M."/>
            <person name="Oren A."/>
            <person name="Chaudhuri R.R."/>
            <person name="La Ragione R."/>
            <person name="Hildebrand F."/>
            <person name="Pallen M.J."/>
        </authorList>
    </citation>
    <scope>NUCLEOTIDE SEQUENCE</scope>
    <source>
        <strain evidence="1">G3-3990</strain>
    </source>
</reference>
<evidence type="ECO:0000313" key="1">
    <source>
        <dbReference type="EMBL" id="MBO8458883.1"/>
    </source>
</evidence>
<reference evidence="1" key="1">
    <citation type="submission" date="2020-10" db="EMBL/GenBank/DDBJ databases">
        <authorList>
            <person name="Gilroy R."/>
        </authorList>
    </citation>
    <scope>NUCLEOTIDE SEQUENCE</scope>
    <source>
        <strain evidence="1">G3-3990</strain>
    </source>
</reference>